<accession>A0A835YFY6</accession>
<reference evidence="1" key="1">
    <citation type="journal article" date="2020" name="bioRxiv">
        <title>Comparative genomics of Chlamydomonas.</title>
        <authorList>
            <person name="Craig R.J."/>
            <person name="Hasan A.R."/>
            <person name="Ness R.W."/>
            <person name="Keightley P.D."/>
        </authorList>
    </citation>
    <scope>NUCLEOTIDE SEQUENCE</scope>
    <source>
        <strain evidence="1">CCAP 11/70</strain>
    </source>
</reference>
<gene>
    <name evidence="1" type="ORF">HYH03_000842</name>
</gene>
<protein>
    <submittedName>
        <fullName evidence="1">Uncharacterized protein</fullName>
    </submittedName>
</protein>
<dbReference type="EMBL" id="JAEHOE010000002">
    <property type="protein sequence ID" value="KAG2501022.1"/>
    <property type="molecule type" value="Genomic_DNA"/>
</dbReference>
<dbReference type="AlphaFoldDB" id="A0A835YFY6"/>
<evidence type="ECO:0000313" key="2">
    <source>
        <dbReference type="Proteomes" id="UP000612055"/>
    </source>
</evidence>
<keyword evidence="2" id="KW-1185">Reference proteome</keyword>
<sequence>MVTGRVTVDEDDPRNAAATRLGERVQAGTARIAPRPTLQRLVVEAVYDKSYAAAAAGAEAGDAMKVIKDVGELLDDLNVSAMPYKITKIQDLPSERPKYCPAAPPTAPMFFGPSGPLEVDDYLVAKRSADKKLWIMEDVADPPACGNTCQELLEAMGVPPEYGWLVRHGTFCCAKPQGVAANQRRLGSVEQKLLVVPRTPTGDVYPHQWLKLSLQQAASSGGAAVPVTMHVDPTCGQFGIDEAVKVWHDKSLAPPFAFTVNDTVPAADLGLLNEENFFAVAAPLVTDLQGPLQCRWLARILERLGLASRLPLAYVPARLVLEANGEPDEDVPPGAMLPAWVLSGSGPMPGLPKFKTLMFDMSQLPPGGLGAGPAPTAEDIMRLMRLPGMSPAEMARMMMGGMGGLRL</sequence>
<comment type="caution">
    <text evidence="1">The sequence shown here is derived from an EMBL/GenBank/DDBJ whole genome shotgun (WGS) entry which is preliminary data.</text>
</comment>
<dbReference type="Proteomes" id="UP000612055">
    <property type="component" value="Unassembled WGS sequence"/>
</dbReference>
<evidence type="ECO:0000313" key="1">
    <source>
        <dbReference type="EMBL" id="KAG2501022.1"/>
    </source>
</evidence>
<organism evidence="1 2">
    <name type="scientific">Edaphochlamys debaryana</name>
    <dbReference type="NCBI Taxonomy" id="47281"/>
    <lineage>
        <taxon>Eukaryota</taxon>
        <taxon>Viridiplantae</taxon>
        <taxon>Chlorophyta</taxon>
        <taxon>core chlorophytes</taxon>
        <taxon>Chlorophyceae</taxon>
        <taxon>CS clade</taxon>
        <taxon>Chlamydomonadales</taxon>
        <taxon>Chlamydomonadales incertae sedis</taxon>
        <taxon>Edaphochlamys</taxon>
    </lineage>
</organism>
<name>A0A835YFY6_9CHLO</name>
<proteinExistence type="predicted"/>